<evidence type="ECO:0000259" key="3">
    <source>
        <dbReference type="Pfam" id="PF01557"/>
    </source>
</evidence>
<evidence type="ECO:0000313" key="5">
    <source>
        <dbReference type="Proteomes" id="UP000598146"/>
    </source>
</evidence>
<dbReference type="InterPro" id="IPR036663">
    <property type="entry name" value="Fumarylacetoacetase_C_sf"/>
</dbReference>
<comment type="similarity">
    <text evidence="1">Belongs to the FAH family.</text>
</comment>
<proteinExistence type="inferred from homology"/>
<organism evidence="4 5">
    <name type="scientific">Actinoplanes aureus</name>
    <dbReference type="NCBI Taxonomy" id="2792083"/>
    <lineage>
        <taxon>Bacteria</taxon>
        <taxon>Bacillati</taxon>
        <taxon>Actinomycetota</taxon>
        <taxon>Actinomycetes</taxon>
        <taxon>Micromonosporales</taxon>
        <taxon>Micromonosporaceae</taxon>
        <taxon>Actinoplanes</taxon>
    </lineage>
</organism>
<evidence type="ECO:0000313" key="4">
    <source>
        <dbReference type="EMBL" id="MBG0566970.1"/>
    </source>
</evidence>
<name>A0A931G1F6_9ACTN</name>
<dbReference type="GO" id="GO:0046872">
    <property type="term" value="F:metal ion binding"/>
    <property type="evidence" value="ECO:0007669"/>
    <property type="project" value="UniProtKB-KW"/>
</dbReference>
<comment type="caution">
    <text evidence="4">The sequence shown here is derived from an EMBL/GenBank/DDBJ whole genome shotgun (WGS) entry which is preliminary data.</text>
</comment>
<reference evidence="4" key="1">
    <citation type="submission" date="2020-11" db="EMBL/GenBank/DDBJ databases">
        <title>Isolation and identification of active actinomycetes.</title>
        <authorList>
            <person name="Sun X."/>
        </authorList>
    </citation>
    <scope>NUCLEOTIDE SEQUENCE</scope>
    <source>
        <strain evidence="4">NEAU-A11</strain>
    </source>
</reference>
<dbReference type="Gene3D" id="3.90.850.10">
    <property type="entry name" value="Fumarylacetoacetase-like, C-terminal domain"/>
    <property type="match status" value="1"/>
</dbReference>
<dbReference type="GO" id="GO:0016787">
    <property type="term" value="F:hydrolase activity"/>
    <property type="evidence" value="ECO:0007669"/>
    <property type="project" value="UniProtKB-KW"/>
</dbReference>
<protein>
    <submittedName>
        <fullName evidence="4">Fumarylacetoacetate hydrolase family protein</fullName>
    </submittedName>
</protein>
<dbReference type="PANTHER" id="PTHR42796:SF4">
    <property type="entry name" value="FUMARYLACETOACETATE HYDROLASE DOMAIN-CONTAINING PROTEIN 2A"/>
    <property type="match status" value="1"/>
</dbReference>
<evidence type="ECO:0000256" key="1">
    <source>
        <dbReference type="ARBA" id="ARBA00010211"/>
    </source>
</evidence>
<feature type="domain" description="Fumarylacetoacetase-like C-terminal" evidence="3">
    <location>
        <begin position="87"/>
        <end position="318"/>
    </location>
</feature>
<dbReference type="AlphaFoldDB" id="A0A931G1F6"/>
<gene>
    <name evidence="4" type="ORF">I4J89_36525</name>
</gene>
<accession>A0A931G1F6</accession>
<dbReference type="RefSeq" id="WP_196418748.1">
    <property type="nucleotide sequence ID" value="NZ_JADQTO010000024.1"/>
</dbReference>
<dbReference type="Proteomes" id="UP000598146">
    <property type="component" value="Unassembled WGS sequence"/>
</dbReference>
<dbReference type="InterPro" id="IPR051121">
    <property type="entry name" value="FAH"/>
</dbReference>
<sequence length="323" mass="34909">MTRFVNGWALGRFDDGARQFVAVVVGDRAIPLQDDGLTAGPATLRALLDNWAYIHPRLAELAGSATPGDGVPLDVLRTLAPVEPRQILQAGANYRTHVAEIIVSSRAADDPRSDDELRRAAEQMMDERARSGSPFLFSGLPAAICGPDDDVLLPAEASQVDWEAELAVVIGAPARRVSREQAMDYVAGYTVCNDISARDLQFPAEHKALGGDWLRAKNRPTFLPTGPFLVPADQVGDHRKLEITFELNGERLQQDVPGNMLFDVPTLIAEASAATTLYPGDLILTGSPAGNGGHWKRWLRAGDVMRTAIAGLGEQRNTCVPEQ</sequence>
<evidence type="ECO:0000256" key="2">
    <source>
        <dbReference type="ARBA" id="ARBA00022723"/>
    </source>
</evidence>
<dbReference type="EMBL" id="JADQTO010000024">
    <property type="protein sequence ID" value="MBG0566970.1"/>
    <property type="molecule type" value="Genomic_DNA"/>
</dbReference>
<dbReference type="SUPFAM" id="SSF56529">
    <property type="entry name" value="FAH"/>
    <property type="match status" value="1"/>
</dbReference>
<keyword evidence="5" id="KW-1185">Reference proteome</keyword>
<dbReference type="Pfam" id="PF01557">
    <property type="entry name" value="FAA_hydrolase"/>
    <property type="match status" value="1"/>
</dbReference>
<dbReference type="PANTHER" id="PTHR42796">
    <property type="entry name" value="FUMARYLACETOACETATE HYDROLASE DOMAIN-CONTAINING PROTEIN 2A-RELATED"/>
    <property type="match status" value="1"/>
</dbReference>
<dbReference type="InterPro" id="IPR011234">
    <property type="entry name" value="Fumarylacetoacetase-like_C"/>
</dbReference>
<keyword evidence="2" id="KW-0479">Metal-binding</keyword>
<keyword evidence="4" id="KW-0378">Hydrolase</keyword>
<dbReference type="GO" id="GO:0044281">
    <property type="term" value="P:small molecule metabolic process"/>
    <property type="evidence" value="ECO:0007669"/>
    <property type="project" value="UniProtKB-ARBA"/>
</dbReference>